<dbReference type="Proteomes" id="UP000032233">
    <property type="component" value="Unassembled WGS sequence"/>
</dbReference>
<dbReference type="OrthoDB" id="274365at2"/>
<dbReference type="Gene3D" id="3.50.70.20">
    <property type="entry name" value="Cytochrome P460"/>
    <property type="match status" value="1"/>
</dbReference>
<dbReference type="STRING" id="1429043.X474_20960"/>
<keyword evidence="3" id="KW-1185">Reference proteome</keyword>
<accession>A0A0D2J1X8</accession>
<dbReference type="InterPro" id="IPR032033">
    <property type="entry name" value="Cytochrome_P460"/>
</dbReference>
<comment type="caution">
    <text evidence="2">The sequence shown here is derived from an EMBL/GenBank/DDBJ whole genome shotgun (WGS) entry which is preliminary data.</text>
</comment>
<reference evidence="2 3" key="1">
    <citation type="submission" date="2013-11" db="EMBL/GenBank/DDBJ databases">
        <title>Metagenomic analysis of a methanogenic consortium involved in long chain n-alkane degradation.</title>
        <authorList>
            <person name="Davidova I.A."/>
            <person name="Callaghan A.V."/>
            <person name="Wawrik B."/>
            <person name="Pruitt S."/>
            <person name="Marks C."/>
            <person name="Duncan K.E."/>
            <person name="Suflita J.M."/>
        </authorList>
    </citation>
    <scope>NUCLEOTIDE SEQUENCE [LARGE SCALE GENOMIC DNA]</scope>
    <source>
        <strain evidence="2 3">SPR</strain>
    </source>
</reference>
<proteinExistence type="predicted"/>
<dbReference type="PATRIC" id="fig|1429043.3.peg.4442"/>
<dbReference type="EMBL" id="AZAC01000034">
    <property type="protein sequence ID" value="KIX12229.1"/>
    <property type="molecule type" value="Genomic_DNA"/>
</dbReference>
<dbReference type="RefSeq" id="WP_044351058.1">
    <property type="nucleotide sequence ID" value="NZ_AZAC01000034.1"/>
</dbReference>
<evidence type="ECO:0000259" key="1">
    <source>
        <dbReference type="Pfam" id="PF16694"/>
    </source>
</evidence>
<evidence type="ECO:0000313" key="3">
    <source>
        <dbReference type="Proteomes" id="UP000032233"/>
    </source>
</evidence>
<gene>
    <name evidence="2" type="ORF">X474_20960</name>
</gene>
<dbReference type="CDD" id="cd20716">
    <property type="entry name" value="cyt_P460_fam"/>
    <property type="match status" value="1"/>
</dbReference>
<organism evidence="2 3">
    <name type="scientific">Dethiosulfatarculus sandiegensis</name>
    <dbReference type="NCBI Taxonomy" id="1429043"/>
    <lineage>
        <taxon>Bacteria</taxon>
        <taxon>Pseudomonadati</taxon>
        <taxon>Thermodesulfobacteriota</taxon>
        <taxon>Desulfarculia</taxon>
        <taxon>Desulfarculales</taxon>
        <taxon>Desulfarculaceae</taxon>
        <taxon>Dethiosulfatarculus</taxon>
    </lineage>
</organism>
<dbReference type="InterPro" id="IPR038142">
    <property type="entry name" value="Cytochrome_P460_sp"/>
</dbReference>
<dbReference type="Pfam" id="PF16694">
    <property type="entry name" value="Cytochrome_P460"/>
    <property type="match status" value="1"/>
</dbReference>
<name>A0A0D2J1X8_9BACT</name>
<evidence type="ECO:0000313" key="2">
    <source>
        <dbReference type="EMBL" id="KIX12229.1"/>
    </source>
</evidence>
<feature type="domain" description="Cytochrome P460" evidence="1">
    <location>
        <begin position="97"/>
        <end position="154"/>
    </location>
</feature>
<dbReference type="InParanoid" id="A0A0D2J1X8"/>
<sequence length="160" mass="17957">MKRLGLILILVFCFGFCVYGLVWAISPMPGPNSNELWRHITKTDPYQKWGQWPDFKGLRSSNSPHGAYVKVYVNKIGLNIKNLPAAYGTIEVKEGYDGDKKLNNITVQYKVKGYNPDAGDWYWVKYNPKGEAGPAGKPGGCIRCHGADSGRDYILAHEFK</sequence>
<protein>
    <recommendedName>
        <fullName evidence="1">Cytochrome P460 domain-containing protein</fullName>
    </recommendedName>
</protein>
<dbReference type="AlphaFoldDB" id="A0A0D2J1X8"/>